<dbReference type="InterPro" id="IPR013766">
    <property type="entry name" value="Thioredoxin_domain"/>
</dbReference>
<dbReference type="GO" id="GO:0015035">
    <property type="term" value="F:protein-disulfide reductase activity"/>
    <property type="evidence" value="ECO:0007669"/>
    <property type="project" value="InterPro"/>
</dbReference>
<dbReference type="InterPro" id="IPR036249">
    <property type="entry name" value="Thioredoxin-like_sf"/>
</dbReference>
<evidence type="ECO:0000256" key="5">
    <source>
        <dbReference type="PIRNR" id="PIRNR000077"/>
    </source>
</evidence>
<dbReference type="PROSITE" id="PS51352">
    <property type="entry name" value="THIOREDOXIN_2"/>
    <property type="match status" value="1"/>
</dbReference>
<evidence type="ECO:0000256" key="4">
    <source>
        <dbReference type="ARBA" id="ARBA00023284"/>
    </source>
</evidence>
<name>A0A9D4TN17_CHLVU</name>
<comment type="caution">
    <text evidence="8">The sequence shown here is derived from an EMBL/GenBank/DDBJ whole genome shotgun (WGS) entry which is preliminary data.</text>
</comment>
<sequence>MSVESFQELVAAPLPTLVFFSAPWCGSCRIVTKAISVLEPVMADRVSFEKVDVVKHAAVGKHYRVLKLPTLALFKDGELVDRYVGAMTAQDLQMYLQVRV</sequence>
<dbReference type="PANTHER" id="PTHR45663:SF11">
    <property type="entry name" value="GEO12009P1"/>
    <property type="match status" value="1"/>
</dbReference>
<keyword evidence="1" id="KW-0813">Transport</keyword>
<evidence type="ECO:0000256" key="2">
    <source>
        <dbReference type="ARBA" id="ARBA00022982"/>
    </source>
</evidence>
<dbReference type="InterPro" id="IPR005746">
    <property type="entry name" value="Thioredoxin"/>
</dbReference>
<protein>
    <recommendedName>
        <fullName evidence="5">Thioredoxin</fullName>
    </recommendedName>
</protein>
<evidence type="ECO:0000259" key="7">
    <source>
        <dbReference type="PROSITE" id="PS51352"/>
    </source>
</evidence>
<keyword evidence="4 6" id="KW-0676">Redox-active center</keyword>
<proteinExistence type="inferred from homology"/>
<organism evidence="8 9">
    <name type="scientific">Chlorella vulgaris</name>
    <name type="common">Green alga</name>
    <dbReference type="NCBI Taxonomy" id="3077"/>
    <lineage>
        <taxon>Eukaryota</taxon>
        <taxon>Viridiplantae</taxon>
        <taxon>Chlorophyta</taxon>
        <taxon>core chlorophytes</taxon>
        <taxon>Trebouxiophyceae</taxon>
        <taxon>Chlorellales</taxon>
        <taxon>Chlorellaceae</taxon>
        <taxon>Chlorella clade</taxon>
        <taxon>Chlorella</taxon>
    </lineage>
</organism>
<feature type="domain" description="Thioredoxin" evidence="7">
    <location>
        <begin position="1"/>
        <end position="100"/>
    </location>
</feature>
<comment type="similarity">
    <text evidence="5">Belongs to the thioredoxin family.</text>
</comment>
<dbReference type="InterPro" id="IPR017937">
    <property type="entry name" value="Thioredoxin_CS"/>
</dbReference>
<dbReference type="OrthoDB" id="2121326at2759"/>
<evidence type="ECO:0000256" key="6">
    <source>
        <dbReference type="PIRSR" id="PIRSR000077-4"/>
    </source>
</evidence>
<keyword evidence="3 6" id="KW-1015">Disulfide bond</keyword>
<feature type="disulfide bond" description="Redox-active" evidence="6">
    <location>
        <begin position="25"/>
        <end position="28"/>
    </location>
</feature>
<dbReference type="AlphaFoldDB" id="A0A9D4TN17"/>
<dbReference type="Gene3D" id="3.40.30.10">
    <property type="entry name" value="Glutaredoxin"/>
    <property type="match status" value="1"/>
</dbReference>
<keyword evidence="2" id="KW-0249">Electron transport</keyword>
<evidence type="ECO:0000313" key="8">
    <source>
        <dbReference type="EMBL" id="KAI3430290.1"/>
    </source>
</evidence>
<dbReference type="SUPFAM" id="SSF52833">
    <property type="entry name" value="Thioredoxin-like"/>
    <property type="match status" value="1"/>
</dbReference>
<dbReference type="EMBL" id="SIDB01000007">
    <property type="protein sequence ID" value="KAI3430290.1"/>
    <property type="molecule type" value="Genomic_DNA"/>
</dbReference>
<accession>A0A9D4TN17</accession>
<dbReference type="PANTHER" id="PTHR45663">
    <property type="entry name" value="GEO12009P1"/>
    <property type="match status" value="1"/>
</dbReference>
<dbReference type="GO" id="GO:0005737">
    <property type="term" value="C:cytoplasm"/>
    <property type="evidence" value="ECO:0007669"/>
    <property type="project" value="TreeGrafter"/>
</dbReference>
<dbReference type="Proteomes" id="UP001055712">
    <property type="component" value="Unassembled WGS sequence"/>
</dbReference>
<evidence type="ECO:0000256" key="1">
    <source>
        <dbReference type="ARBA" id="ARBA00022448"/>
    </source>
</evidence>
<evidence type="ECO:0000256" key="3">
    <source>
        <dbReference type="ARBA" id="ARBA00023157"/>
    </source>
</evidence>
<dbReference type="CDD" id="cd02947">
    <property type="entry name" value="TRX_family"/>
    <property type="match status" value="1"/>
</dbReference>
<reference evidence="8" key="1">
    <citation type="journal article" date="2019" name="Plant J.">
        <title>Chlorella vulgaris genome assembly and annotation reveals the molecular basis for metabolic acclimation to high light conditions.</title>
        <authorList>
            <person name="Cecchin M."/>
            <person name="Marcolungo L."/>
            <person name="Rossato M."/>
            <person name="Girolomoni L."/>
            <person name="Cosentino E."/>
            <person name="Cuine S."/>
            <person name="Li-Beisson Y."/>
            <person name="Delledonne M."/>
            <person name="Ballottari M."/>
        </authorList>
    </citation>
    <scope>NUCLEOTIDE SEQUENCE</scope>
    <source>
        <strain evidence="8">211/11P</strain>
    </source>
</reference>
<keyword evidence="9" id="KW-1185">Reference proteome</keyword>
<dbReference type="PIRSF" id="PIRSF000077">
    <property type="entry name" value="Thioredoxin"/>
    <property type="match status" value="1"/>
</dbReference>
<gene>
    <name evidence="8" type="ORF">D9Q98_004886</name>
</gene>
<evidence type="ECO:0000313" key="9">
    <source>
        <dbReference type="Proteomes" id="UP001055712"/>
    </source>
</evidence>
<dbReference type="Pfam" id="PF00085">
    <property type="entry name" value="Thioredoxin"/>
    <property type="match status" value="1"/>
</dbReference>
<dbReference type="PROSITE" id="PS00194">
    <property type="entry name" value="THIOREDOXIN_1"/>
    <property type="match status" value="1"/>
</dbReference>
<reference evidence="8" key="2">
    <citation type="submission" date="2020-11" db="EMBL/GenBank/DDBJ databases">
        <authorList>
            <person name="Cecchin M."/>
            <person name="Marcolungo L."/>
            <person name="Rossato M."/>
            <person name="Girolomoni L."/>
            <person name="Cosentino E."/>
            <person name="Cuine S."/>
            <person name="Li-Beisson Y."/>
            <person name="Delledonne M."/>
            <person name="Ballottari M."/>
        </authorList>
    </citation>
    <scope>NUCLEOTIDE SEQUENCE</scope>
    <source>
        <strain evidence="8">211/11P</strain>
        <tissue evidence="8">Whole cell</tissue>
    </source>
</reference>